<dbReference type="InterPro" id="IPR036051">
    <property type="entry name" value="KRAB_dom_sf"/>
</dbReference>
<gene>
    <name evidence="3" type="ORF">HJG63_008567</name>
</gene>
<dbReference type="PROSITE" id="PS50805">
    <property type="entry name" value="KRAB"/>
    <property type="match status" value="1"/>
</dbReference>
<dbReference type="SMART" id="SM00349">
    <property type="entry name" value="KRAB"/>
    <property type="match status" value="1"/>
</dbReference>
<dbReference type="Pfam" id="PF01352">
    <property type="entry name" value="KRAB"/>
    <property type="match status" value="1"/>
</dbReference>
<proteinExistence type="predicted"/>
<organism evidence="3 4">
    <name type="scientific">Rousettus aegyptiacus</name>
    <name type="common">Egyptian fruit bat</name>
    <name type="synonym">Pteropus aegyptiacus</name>
    <dbReference type="NCBI Taxonomy" id="9407"/>
    <lineage>
        <taxon>Eukaryota</taxon>
        <taxon>Metazoa</taxon>
        <taxon>Chordata</taxon>
        <taxon>Craniata</taxon>
        <taxon>Vertebrata</taxon>
        <taxon>Euteleostomi</taxon>
        <taxon>Mammalia</taxon>
        <taxon>Eutheria</taxon>
        <taxon>Laurasiatheria</taxon>
        <taxon>Chiroptera</taxon>
        <taxon>Yinpterochiroptera</taxon>
        <taxon>Pteropodoidea</taxon>
        <taxon>Pteropodidae</taxon>
        <taxon>Rousettinae</taxon>
        <taxon>Rousettus</taxon>
    </lineage>
</organism>
<dbReference type="SUPFAM" id="SSF109640">
    <property type="entry name" value="KRAB domain (Kruppel-associated box)"/>
    <property type="match status" value="1"/>
</dbReference>
<reference evidence="3 4" key="1">
    <citation type="journal article" date="2020" name="Nature">
        <title>Six reference-quality genomes reveal evolution of bat adaptations.</title>
        <authorList>
            <person name="Jebb D."/>
            <person name="Huang Z."/>
            <person name="Pippel M."/>
            <person name="Hughes G.M."/>
            <person name="Lavrichenko K."/>
            <person name="Devanna P."/>
            <person name="Winkler S."/>
            <person name="Jermiin L.S."/>
            <person name="Skirmuntt E.C."/>
            <person name="Katzourakis A."/>
            <person name="Burkitt-Gray L."/>
            <person name="Ray D.A."/>
            <person name="Sullivan K.A.M."/>
            <person name="Roscito J.G."/>
            <person name="Kirilenko B.M."/>
            <person name="Davalos L.M."/>
            <person name="Corthals A.P."/>
            <person name="Power M.L."/>
            <person name="Jones G."/>
            <person name="Ransome R.D."/>
            <person name="Dechmann D.K.N."/>
            <person name="Locatelli A.G."/>
            <person name="Puechmaille S.J."/>
            <person name="Fedrigo O."/>
            <person name="Jarvis E.D."/>
            <person name="Hiller M."/>
            <person name="Vernes S.C."/>
            <person name="Myers E.W."/>
            <person name="Teeling E.C."/>
        </authorList>
    </citation>
    <scope>NUCLEOTIDE SEQUENCE [LARGE SCALE GENOMIC DNA]</scope>
    <source>
        <strain evidence="3">MRouAeg1</strain>
        <tissue evidence="3">Muscle</tissue>
    </source>
</reference>
<evidence type="ECO:0000313" key="4">
    <source>
        <dbReference type="Proteomes" id="UP000593571"/>
    </source>
</evidence>
<dbReference type="CDD" id="cd07765">
    <property type="entry name" value="KRAB_A-box"/>
    <property type="match status" value="1"/>
</dbReference>
<feature type="region of interest" description="Disordered" evidence="1">
    <location>
        <begin position="158"/>
        <end position="197"/>
    </location>
</feature>
<comment type="caution">
    <text evidence="3">The sequence shown here is derived from an EMBL/GenBank/DDBJ whole genome shotgun (WGS) entry which is preliminary data.</text>
</comment>
<dbReference type="GO" id="GO:0006355">
    <property type="term" value="P:regulation of DNA-templated transcription"/>
    <property type="evidence" value="ECO:0007669"/>
    <property type="project" value="InterPro"/>
</dbReference>
<evidence type="ECO:0000259" key="2">
    <source>
        <dbReference type="PROSITE" id="PS50805"/>
    </source>
</evidence>
<keyword evidence="4" id="KW-1185">Reference proteome</keyword>
<dbReference type="PANTHER" id="PTHR23232:SF163">
    <property type="entry name" value="ZINC FINGER PROTEIN 589"/>
    <property type="match status" value="1"/>
</dbReference>
<dbReference type="InterPro" id="IPR050169">
    <property type="entry name" value="Krueppel_C2H2_ZnF"/>
</dbReference>
<dbReference type="Proteomes" id="UP000593571">
    <property type="component" value="Unassembled WGS sequence"/>
</dbReference>
<dbReference type="InterPro" id="IPR001909">
    <property type="entry name" value="KRAB"/>
</dbReference>
<dbReference type="EMBL" id="JACASE010000012">
    <property type="protein sequence ID" value="KAF6422757.1"/>
    <property type="molecule type" value="Genomic_DNA"/>
</dbReference>
<name>A0A7J8DHT2_ROUAE</name>
<evidence type="ECO:0000256" key="1">
    <source>
        <dbReference type="SAM" id="MobiDB-lite"/>
    </source>
</evidence>
<evidence type="ECO:0000313" key="3">
    <source>
        <dbReference type="EMBL" id="KAF6422757.1"/>
    </source>
</evidence>
<dbReference type="Gene3D" id="6.10.140.140">
    <property type="match status" value="1"/>
</dbReference>
<sequence>MPRRIRYRELCTLKELDQLLVYPDSPGPPGMLSTLGKLMVTCSPVIGCLFIGARYFRDVAVVFKEAEWKRLSSEQRNLYKEVMYENYRNLLSLESKPEPGSSSSCLLASSQPLLSQHVLQIFLGLCDFHPRDSGQGHQEHKFSAQSCWSENTERQEREGGCRPQCVKTEERETSGTFPSPPRRQSASSREGKMVETEPNLAQMVNPGQTDKGVKELETLQSGAVSCSEHALDCSLKSNFITNQVTLSGEKPYVCRECG</sequence>
<dbReference type="PANTHER" id="PTHR23232">
    <property type="entry name" value="KRAB DOMAIN C2H2 ZINC FINGER"/>
    <property type="match status" value="1"/>
</dbReference>
<dbReference type="AlphaFoldDB" id="A0A7J8DHT2"/>
<feature type="domain" description="KRAB" evidence="2">
    <location>
        <begin position="54"/>
        <end position="125"/>
    </location>
</feature>
<accession>A0A7J8DHT2</accession>
<protein>
    <recommendedName>
        <fullName evidence="2">KRAB domain-containing protein</fullName>
    </recommendedName>
</protein>